<dbReference type="EMBL" id="CAXHTA020000002">
    <property type="protein sequence ID" value="CAL5219429.1"/>
    <property type="molecule type" value="Genomic_DNA"/>
</dbReference>
<evidence type="ECO:0000256" key="9">
    <source>
        <dbReference type="ARBA" id="ARBA00023204"/>
    </source>
</evidence>
<evidence type="ECO:0000256" key="7">
    <source>
        <dbReference type="ARBA" id="ARBA00023015"/>
    </source>
</evidence>
<evidence type="ECO:0000259" key="13">
    <source>
        <dbReference type="PROSITE" id="PS50234"/>
    </source>
</evidence>
<dbReference type="SUPFAM" id="SSF57889">
    <property type="entry name" value="Cysteine-rich domain"/>
    <property type="match status" value="1"/>
</dbReference>
<dbReference type="InterPro" id="IPR036465">
    <property type="entry name" value="vWFA_dom_sf"/>
</dbReference>
<dbReference type="InterPro" id="IPR007198">
    <property type="entry name" value="Ssl1-like"/>
</dbReference>
<dbReference type="PANTHER" id="PTHR12695:SF2">
    <property type="entry name" value="GENERAL TRANSCRIPTION FACTOR IIH SUBUNIT 2-RELATED"/>
    <property type="match status" value="1"/>
</dbReference>
<feature type="region of interest" description="Disordered" evidence="12">
    <location>
        <begin position="1"/>
        <end position="21"/>
    </location>
</feature>
<dbReference type="Gene3D" id="3.40.50.410">
    <property type="entry name" value="von Willebrand factor, type A domain"/>
    <property type="match status" value="1"/>
</dbReference>
<evidence type="ECO:0000256" key="8">
    <source>
        <dbReference type="ARBA" id="ARBA00023163"/>
    </source>
</evidence>
<evidence type="ECO:0000256" key="5">
    <source>
        <dbReference type="ARBA" id="ARBA00022771"/>
    </source>
</evidence>
<evidence type="ECO:0000256" key="3">
    <source>
        <dbReference type="ARBA" id="ARBA00022723"/>
    </source>
</evidence>
<evidence type="ECO:0000256" key="4">
    <source>
        <dbReference type="ARBA" id="ARBA00022763"/>
    </source>
</evidence>
<evidence type="ECO:0000256" key="10">
    <source>
        <dbReference type="ARBA" id="ARBA00023242"/>
    </source>
</evidence>
<keyword evidence="9" id="KW-0234">DNA repair</keyword>
<protein>
    <recommendedName>
        <fullName evidence="11">General transcription factor IIH subunit</fullName>
    </recommendedName>
</protein>
<dbReference type="PROSITE" id="PS50234">
    <property type="entry name" value="VWFA"/>
    <property type="match status" value="1"/>
</dbReference>
<dbReference type="Gene3D" id="3.30.40.10">
    <property type="entry name" value="Zinc/RING finger domain, C3HC4 (zinc finger)"/>
    <property type="match status" value="1"/>
</dbReference>
<feature type="compositionally biased region" description="Acidic residues" evidence="12">
    <location>
        <begin position="11"/>
        <end position="21"/>
    </location>
</feature>
<accession>A0ABP1FHK6</accession>
<comment type="subcellular location">
    <subcellularLocation>
        <location evidence="1 11">Nucleus</location>
    </subcellularLocation>
</comment>
<dbReference type="InterPro" id="IPR012170">
    <property type="entry name" value="TFIIH_SSL1/p44"/>
</dbReference>
<keyword evidence="4" id="KW-0227">DNA damage</keyword>
<keyword evidence="5" id="KW-0863">Zinc-finger</keyword>
<feature type="region of interest" description="Disordered" evidence="12">
    <location>
        <begin position="427"/>
        <end position="446"/>
    </location>
</feature>
<dbReference type="InterPro" id="IPR002035">
    <property type="entry name" value="VWF_A"/>
</dbReference>
<dbReference type="PROSITE" id="PS00028">
    <property type="entry name" value="ZINC_FINGER_C2H2_1"/>
    <property type="match status" value="1"/>
</dbReference>
<dbReference type="InterPro" id="IPR046349">
    <property type="entry name" value="C1-like_sf"/>
</dbReference>
<evidence type="ECO:0000313" key="15">
    <source>
        <dbReference type="Proteomes" id="UP001497392"/>
    </source>
</evidence>
<dbReference type="Proteomes" id="UP001497392">
    <property type="component" value="Unassembled WGS sequence"/>
</dbReference>
<keyword evidence="10 11" id="KW-0539">Nucleus</keyword>
<keyword evidence="7 11" id="KW-0805">Transcription regulation</keyword>
<reference evidence="14 15" key="1">
    <citation type="submission" date="2024-06" db="EMBL/GenBank/DDBJ databases">
        <authorList>
            <person name="Kraege A."/>
            <person name="Thomma B."/>
        </authorList>
    </citation>
    <scope>NUCLEOTIDE SEQUENCE [LARGE SCALE GENOMIC DNA]</scope>
</reference>
<evidence type="ECO:0000256" key="11">
    <source>
        <dbReference type="PIRNR" id="PIRNR015919"/>
    </source>
</evidence>
<gene>
    <name evidence="14" type="primary">g1258</name>
    <name evidence="14" type="ORF">VP750_LOCUS1088</name>
</gene>
<dbReference type="SUPFAM" id="SSF53300">
    <property type="entry name" value="vWA-like"/>
    <property type="match status" value="1"/>
</dbReference>
<comment type="similarity">
    <text evidence="2 11">Belongs to the GTF2H2 family.</text>
</comment>
<dbReference type="InterPro" id="IPR013087">
    <property type="entry name" value="Znf_C2H2_type"/>
</dbReference>
<dbReference type="PANTHER" id="PTHR12695">
    <property type="entry name" value="GENERAL TRANSCRIPTION FACTOR IIH SUBUNIT 2"/>
    <property type="match status" value="1"/>
</dbReference>
<name>A0ABP1FHK6_9CHLO</name>
<evidence type="ECO:0000256" key="12">
    <source>
        <dbReference type="SAM" id="MobiDB-lite"/>
    </source>
</evidence>
<keyword evidence="6 11" id="KW-0862">Zinc</keyword>
<dbReference type="Pfam" id="PF04056">
    <property type="entry name" value="Ssl1"/>
    <property type="match status" value="1"/>
</dbReference>
<keyword evidence="3 11" id="KW-0479">Metal-binding</keyword>
<dbReference type="SMART" id="SM01047">
    <property type="entry name" value="C1_4"/>
    <property type="match status" value="1"/>
</dbReference>
<dbReference type="Pfam" id="PF07975">
    <property type="entry name" value="C1_4"/>
    <property type="match status" value="1"/>
</dbReference>
<dbReference type="SMART" id="SM00327">
    <property type="entry name" value="VWA"/>
    <property type="match status" value="1"/>
</dbReference>
<dbReference type="PIRSF" id="PIRSF015919">
    <property type="entry name" value="TFIIH_SSL1"/>
    <property type="match status" value="1"/>
</dbReference>
<feature type="domain" description="VWFA" evidence="13">
    <location>
        <begin position="84"/>
        <end position="221"/>
    </location>
</feature>
<dbReference type="InterPro" id="IPR004595">
    <property type="entry name" value="TFIIH_C1-like_dom"/>
</dbReference>
<evidence type="ECO:0000256" key="2">
    <source>
        <dbReference type="ARBA" id="ARBA00006092"/>
    </source>
</evidence>
<keyword evidence="15" id="KW-1185">Reference proteome</keyword>
<dbReference type="NCBIfam" id="TIGR00622">
    <property type="entry name" value="ssl1"/>
    <property type="match status" value="1"/>
</dbReference>
<evidence type="ECO:0000256" key="1">
    <source>
        <dbReference type="ARBA" id="ARBA00004123"/>
    </source>
</evidence>
<keyword evidence="8 11" id="KW-0804">Transcription</keyword>
<sequence>MAPNAVPAPENWEDDDAQEDEEVADLEAFQRQYEDDQSWTALQEDEYGRLRPLDFREEQRAKRQRLLSASASACIRRGMIRYVQIIVDLSRASAIGDMRPNRLAVMAGVLQGFIRKFFDENPLSHLGLIIMRNGIAERLTELAGSPEAHIAKLQGALDAGGDASLQNAMNLAIESLRSIPPYGHREVLILFAALSTCDPGNVMDAVKAAKEKSVHVSIVGMAAEVRICSVFTKETGGEYGIALNERHFEELVFSHARPPPSLDSEKHASLVRMGFAHRNPDGIEGTAYIGEECKLSTGGFTCPRCKARVVELPCSCHICGLTLVSSPHLARSYHHLFPVPVFAEVPQAELGALTGSVKANGKKDSSEGGEPVCYGCLSELSNTGEDLTQELGVVVRCPECKQLFCYDCDLYIHETLHNCPGCETVSAEKQDREGGEGAQPAAMDED</sequence>
<proteinExistence type="inferred from homology"/>
<evidence type="ECO:0000313" key="14">
    <source>
        <dbReference type="EMBL" id="CAL5219429.1"/>
    </source>
</evidence>
<evidence type="ECO:0000256" key="6">
    <source>
        <dbReference type="ARBA" id="ARBA00022833"/>
    </source>
</evidence>
<organism evidence="14 15">
    <name type="scientific">Coccomyxa viridis</name>
    <dbReference type="NCBI Taxonomy" id="1274662"/>
    <lineage>
        <taxon>Eukaryota</taxon>
        <taxon>Viridiplantae</taxon>
        <taxon>Chlorophyta</taxon>
        <taxon>core chlorophytes</taxon>
        <taxon>Trebouxiophyceae</taxon>
        <taxon>Trebouxiophyceae incertae sedis</taxon>
        <taxon>Coccomyxaceae</taxon>
        <taxon>Coccomyxa</taxon>
    </lineage>
</organism>
<dbReference type="InterPro" id="IPR013083">
    <property type="entry name" value="Znf_RING/FYVE/PHD"/>
</dbReference>
<comment type="caution">
    <text evidence="14">The sequence shown here is derived from an EMBL/GenBank/DDBJ whole genome shotgun (WGS) entry which is preliminary data.</text>
</comment>